<feature type="region of interest" description="Disordered" evidence="1">
    <location>
        <begin position="1"/>
        <end position="34"/>
    </location>
</feature>
<feature type="compositionally biased region" description="Pro residues" evidence="1">
    <location>
        <begin position="1"/>
        <end position="10"/>
    </location>
</feature>
<feature type="region of interest" description="Disordered" evidence="1">
    <location>
        <begin position="170"/>
        <end position="197"/>
    </location>
</feature>
<dbReference type="AlphaFoldDB" id="A0A7J0ENS4"/>
<dbReference type="OrthoDB" id="1747664at2759"/>
<evidence type="ECO:0000256" key="1">
    <source>
        <dbReference type="SAM" id="MobiDB-lite"/>
    </source>
</evidence>
<reference evidence="2 3" key="1">
    <citation type="submission" date="2019-07" db="EMBL/GenBank/DDBJ databases">
        <title>De Novo Assembly of kiwifruit Actinidia rufa.</title>
        <authorList>
            <person name="Sugita-Konishi S."/>
            <person name="Sato K."/>
            <person name="Mori E."/>
            <person name="Abe Y."/>
            <person name="Kisaki G."/>
            <person name="Hamano K."/>
            <person name="Suezawa K."/>
            <person name="Otani M."/>
            <person name="Fukuda T."/>
            <person name="Manabe T."/>
            <person name="Gomi K."/>
            <person name="Tabuchi M."/>
            <person name="Akimitsu K."/>
            <person name="Kataoka I."/>
        </authorList>
    </citation>
    <scope>NUCLEOTIDE SEQUENCE [LARGE SCALE GENOMIC DNA]</scope>
    <source>
        <strain evidence="3">cv. Fuchu</strain>
    </source>
</reference>
<evidence type="ECO:0000313" key="3">
    <source>
        <dbReference type="Proteomes" id="UP000585474"/>
    </source>
</evidence>
<dbReference type="EMBL" id="BJWL01000005">
    <property type="protein sequence ID" value="GFY87826.1"/>
    <property type="molecule type" value="Genomic_DNA"/>
</dbReference>
<feature type="compositionally biased region" description="Basic and acidic residues" evidence="1">
    <location>
        <begin position="171"/>
        <end position="188"/>
    </location>
</feature>
<feature type="compositionally biased region" description="Polar residues" evidence="1">
    <location>
        <begin position="13"/>
        <end position="28"/>
    </location>
</feature>
<name>A0A7J0ENS4_9ERIC</name>
<gene>
    <name evidence="2" type="ORF">Acr_05g0014650</name>
</gene>
<proteinExistence type="predicted"/>
<organism evidence="2 3">
    <name type="scientific">Actinidia rufa</name>
    <dbReference type="NCBI Taxonomy" id="165716"/>
    <lineage>
        <taxon>Eukaryota</taxon>
        <taxon>Viridiplantae</taxon>
        <taxon>Streptophyta</taxon>
        <taxon>Embryophyta</taxon>
        <taxon>Tracheophyta</taxon>
        <taxon>Spermatophyta</taxon>
        <taxon>Magnoliopsida</taxon>
        <taxon>eudicotyledons</taxon>
        <taxon>Gunneridae</taxon>
        <taxon>Pentapetalae</taxon>
        <taxon>asterids</taxon>
        <taxon>Ericales</taxon>
        <taxon>Actinidiaceae</taxon>
        <taxon>Actinidia</taxon>
    </lineage>
</organism>
<comment type="caution">
    <text evidence="2">The sequence shown here is derived from an EMBL/GenBank/DDBJ whole genome shotgun (WGS) entry which is preliminary data.</text>
</comment>
<protein>
    <recommendedName>
        <fullName evidence="4">C2H2-type domain-containing protein</fullName>
    </recommendedName>
</protein>
<keyword evidence="3" id="KW-1185">Reference proteome</keyword>
<accession>A0A7J0ENS4</accession>
<evidence type="ECO:0000313" key="2">
    <source>
        <dbReference type="EMBL" id="GFY87826.1"/>
    </source>
</evidence>
<sequence length="197" mass="20892">MIPPTNPPLTKPRSFTSEGTLQHHSSPESCRMGSIDPTCPYVTSPLGGSEATVRESFTGGGGGGENVVVSAGLALLAIGVVRIVWRAPLVKAAAFVHGKRTRDGGGPPLEGQPLQCPVCSSFFPSNHSLSGHMNIPPDRAWQGIHPHPIFSRNEFGDILRQAAEEVVAAEKAGDGVDMKEEPSRKLLDLNRTPSPDE</sequence>
<evidence type="ECO:0008006" key="4">
    <source>
        <dbReference type="Google" id="ProtNLM"/>
    </source>
</evidence>
<dbReference type="Proteomes" id="UP000585474">
    <property type="component" value="Unassembled WGS sequence"/>
</dbReference>